<dbReference type="InterPro" id="IPR004668">
    <property type="entry name" value="Anaer_Dcu_memb_transpt"/>
</dbReference>
<comment type="function">
    <text evidence="12">Responsible for the transport of C4-dicarboxylates.</text>
</comment>
<comment type="catalytic activity">
    <reaction evidence="9">
        <text>L-aspartate(in) + succinate(out) = L-aspartate(out) + succinate(in)</text>
        <dbReference type="Rhea" id="RHEA:29343"/>
        <dbReference type="ChEBI" id="CHEBI:29991"/>
        <dbReference type="ChEBI" id="CHEBI:30031"/>
    </reaction>
    <physiologicalReaction direction="right-to-left" evidence="9">
        <dbReference type="Rhea" id="RHEA:29345"/>
    </physiologicalReaction>
</comment>
<comment type="similarity">
    <text evidence="2 12">Belongs to the DcuA/DcuB transporter (TC 2.A.13.1) family.</text>
</comment>
<feature type="transmembrane region" description="Helical" evidence="13">
    <location>
        <begin position="161"/>
        <end position="187"/>
    </location>
</feature>
<evidence type="ECO:0000313" key="14">
    <source>
        <dbReference type="EMBL" id="EIJ71442.1"/>
    </source>
</evidence>
<evidence type="ECO:0000256" key="7">
    <source>
        <dbReference type="ARBA" id="ARBA00022989"/>
    </source>
</evidence>
<feature type="transmembrane region" description="Helical" evidence="13">
    <location>
        <begin position="94"/>
        <end position="119"/>
    </location>
</feature>
<evidence type="ECO:0000256" key="9">
    <source>
        <dbReference type="ARBA" id="ARBA00034237"/>
    </source>
</evidence>
<protein>
    <recommendedName>
        <fullName evidence="12">C4-dicarboxylate transporter</fullName>
    </recommendedName>
</protein>
<dbReference type="NCBIfam" id="TIGR00770">
    <property type="entry name" value="Dcu"/>
    <property type="match status" value="1"/>
</dbReference>
<name>I3DI99_9PAST</name>
<evidence type="ECO:0000256" key="1">
    <source>
        <dbReference type="ARBA" id="ARBA00004429"/>
    </source>
</evidence>
<dbReference type="EMBL" id="AJSX01000007">
    <property type="protein sequence ID" value="EIJ71442.1"/>
    <property type="molecule type" value="Genomic_DNA"/>
</dbReference>
<reference evidence="14 15" key="1">
    <citation type="submission" date="2012-03" db="EMBL/GenBank/DDBJ databases">
        <authorList>
            <person name="Harkins D.M."/>
            <person name="Madupu R."/>
            <person name="Durkin A.S."/>
            <person name="Torralba M."/>
            <person name="Methe B."/>
            <person name="Sutton G.G."/>
            <person name="Nelson K.E."/>
        </authorList>
    </citation>
    <scope>NUCLEOTIDE SEQUENCE [LARGE SCALE GENOMIC DNA]</scope>
    <source>
        <strain evidence="14 15">CCUG 2042</strain>
    </source>
</reference>
<keyword evidence="4 12" id="KW-1003">Cell membrane</keyword>
<dbReference type="PANTHER" id="PTHR36106">
    <property type="entry name" value="ANAEROBIC C4-DICARBOXYLATE TRANSPORTER DCUB"/>
    <property type="match status" value="1"/>
</dbReference>
<evidence type="ECO:0000313" key="15">
    <source>
        <dbReference type="Proteomes" id="UP000006457"/>
    </source>
</evidence>
<keyword evidence="15" id="KW-1185">Reference proteome</keyword>
<evidence type="ECO:0000256" key="12">
    <source>
        <dbReference type="PIRNR" id="PIRNR004539"/>
    </source>
</evidence>
<evidence type="ECO:0000256" key="6">
    <source>
        <dbReference type="ARBA" id="ARBA00022692"/>
    </source>
</evidence>
<evidence type="ECO:0000256" key="4">
    <source>
        <dbReference type="ARBA" id="ARBA00022475"/>
    </source>
</evidence>
<proteinExistence type="inferred from homology"/>
<feature type="transmembrane region" description="Helical" evidence="13">
    <location>
        <begin position="383"/>
        <end position="401"/>
    </location>
</feature>
<dbReference type="PATRIC" id="fig|1095749.3.peg.286"/>
<dbReference type="OrthoDB" id="9770910at2"/>
<dbReference type="GO" id="GO:0005886">
    <property type="term" value="C:plasma membrane"/>
    <property type="evidence" value="ECO:0007669"/>
    <property type="project" value="UniProtKB-SubCell"/>
</dbReference>
<feature type="transmembrane region" description="Helical" evidence="13">
    <location>
        <begin position="339"/>
        <end position="371"/>
    </location>
</feature>
<dbReference type="RefSeq" id="WP_005758945.1">
    <property type="nucleotide sequence ID" value="NZ_AJSX01000007.1"/>
</dbReference>
<feature type="transmembrane region" description="Helical" evidence="13">
    <location>
        <begin position="413"/>
        <end position="437"/>
    </location>
</feature>
<dbReference type="Proteomes" id="UP000006457">
    <property type="component" value="Unassembled WGS sequence"/>
</dbReference>
<feature type="transmembrane region" description="Helical" evidence="13">
    <location>
        <begin position="268"/>
        <end position="289"/>
    </location>
</feature>
<feature type="transmembrane region" description="Helical" evidence="13">
    <location>
        <begin position="51"/>
        <end position="74"/>
    </location>
</feature>
<comment type="catalytic activity">
    <reaction evidence="10">
        <text>(S)-malate(in) + succinate(out) = (S)-malate(out) + succinate(in)</text>
        <dbReference type="Rhea" id="RHEA:29327"/>
        <dbReference type="ChEBI" id="CHEBI:15589"/>
        <dbReference type="ChEBI" id="CHEBI:30031"/>
    </reaction>
    <physiologicalReaction direction="right-to-left" evidence="10">
        <dbReference type="Rhea" id="RHEA:29329"/>
    </physiologicalReaction>
</comment>
<evidence type="ECO:0000256" key="5">
    <source>
        <dbReference type="ARBA" id="ARBA00022519"/>
    </source>
</evidence>
<comment type="subcellular location">
    <subcellularLocation>
        <location evidence="1 12">Cell inner membrane</location>
        <topology evidence="1 12">Multi-pass membrane protein</topology>
    </subcellularLocation>
</comment>
<dbReference type="PANTHER" id="PTHR36106:SF1">
    <property type="entry name" value="ANAEROBIC C4-DICARBOXYLATE TRANSPORTER DCUB"/>
    <property type="match status" value="1"/>
</dbReference>
<comment type="catalytic activity">
    <reaction evidence="11">
        <text>fumarate(in) + succinate(out) = fumarate(out) + succinate(in)</text>
        <dbReference type="Rhea" id="RHEA:29323"/>
        <dbReference type="ChEBI" id="CHEBI:29806"/>
        <dbReference type="ChEBI" id="CHEBI:30031"/>
    </reaction>
    <physiologicalReaction direction="right-to-left" evidence="11">
        <dbReference type="Rhea" id="RHEA:29325"/>
    </physiologicalReaction>
</comment>
<keyword evidence="3 12" id="KW-0813">Transport</keyword>
<keyword evidence="6 13" id="KW-0812">Transmembrane</keyword>
<dbReference type="Pfam" id="PF03605">
    <property type="entry name" value="DcuA_DcuB"/>
    <property type="match status" value="1"/>
</dbReference>
<feature type="transmembrane region" description="Helical" evidence="13">
    <location>
        <begin position="6"/>
        <end position="39"/>
    </location>
</feature>
<evidence type="ECO:0000256" key="11">
    <source>
        <dbReference type="ARBA" id="ARBA00034287"/>
    </source>
</evidence>
<comment type="caution">
    <text evidence="14">The sequence shown here is derived from an EMBL/GenBank/DDBJ whole genome shotgun (WGS) entry which is preliminary data.</text>
</comment>
<evidence type="ECO:0000256" key="8">
    <source>
        <dbReference type="ARBA" id="ARBA00023136"/>
    </source>
</evidence>
<dbReference type="eggNOG" id="COG2704">
    <property type="taxonomic scope" value="Bacteria"/>
</dbReference>
<sequence length="441" mass="47159">MFWLELIIVLGMILVGARYGGIFLGMSSGLAVGILIFVFGCVPGTPAIDVMMIIMTVVVIASVLQASGGMNYLVQLAIRLLKRNPSRITFYGPLISYLFTFMCGTGNIVFSILPVIAEVSREAGIRPERPISISVVASQQAITACPISAATVALLDFLAPSGITLIDILVVCIPATLIGVLVGALYASRIGKDLEKDSEYLKRVAEGKSTAINERSVVNNQNSFGKKEKLSVGLYLLAAIIVISFGLFPNLRPDFILGDKTVTLSMTMTIEIVMMLMAGVIVMVCKVNVPEIIEQSVFKQGLMGVYAIFGLSWAGDTLLKNNLEFLKNGAQDAIAANPWLFALLLFFMSTIILSQAGTLGALAVLGMALGVQAPDMIGMFPAVNGYFFIPIYATVLAGIAFDRTGTTHIGKYVFNHSFMIPGLITTIVSVAIGMTLANMIL</sequence>
<dbReference type="NCBIfam" id="NF006927">
    <property type="entry name" value="PRK09412.1"/>
    <property type="match status" value="1"/>
</dbReference>
<evidence type="ECO:0000256" key="10">
    <source>
        <dbReference type="ARBA" id="ARBA00034284"/>
    </source>
</evidence>
<evidence type="ECO:0000256" key="13">
    <source>
        <dbReference type="SAM" id="Phobius"/>
    </source>
</evidence>
<dbReference type="NCBIfam" id="NF009136">
    <property type="entry name" value="PRK12489.1"/>
    <property type="match status" value="1"/>
</dbReference>
<dbReference type="PIRSF" id="PIRSF004539">
    <property type="entry name" value="C4-dicrbxl_trns"/>
    <property type="match status" value="1"/>
</dbReference>
<evidence type="ECO:0000256" key="3">
    <source>
        <dbReference type="ARBA" id="ARBA00022448"/>
    </source>
</evidence>
<keyword evidence="7 13" id="KW-1133">Transmembrane helix</keyword>
<feature type="transmembrane region" description="Helical" evidence="13">
    <location>
        <begin position="230"/>
        <end position="248"/>
    </location>
</feature>
<dbReference type="AlphaFoldDB" id="I3DI99"/>
<keyword evidence="8 12" id="KW-0472">Membrane</keyword>
<dbReference type="GO" id="GO:0015556">
    <property type="term" value="F:C4-dicarboxylate transmembrane transporter activity"/>
    <property type="evidence" value="ECO:0007669"/>
    <property type="project" value="InterPro"/>
</dbReference>
<evidence type="ECO:0000256" key="2">
    <source>
        <dbReference type="ARBA" id="ARBA00006413"/>
    </source>
</evidence>
<keyword evidence="5 12" id="KW-0997">Cell inner membrane</keyword>
<organism evidence="14 15">
    <name type="scientific">Pasteurella bettyae CCUG 2042</name>
    <dbReference type="NCBI Taxonomy" id="1095749"/>
    <lineage>
        <taxon>Bacteria</taxon>
        <taxon>Pseudomonadati</taxon>
        <taxon>Pseudomonadota</taxon>
        <taxon>Gammaproteobacteria</taxon>
        <taxon>Pasteurellales</taxon>
        <taxon>Pasteurellaceae</taxon>
        <taxon>Pasteurella</taxon>
    </lineage>
</organism>
<accession>I3DI99</accession>
<gene>
    <name evidence="14" type="ORF">HMPREF1052_0052</name>
</gene>